<protein>
    <recommendedName>
        <fullName evidence="2">F-box domain-containing protein</fullName>
    </recommendedName>
</protein>
<dbReference type="SUPFAM" id="SSF52047">
    <property type="entry name" value="RNI-like"/>
    <property type="match status" value="1"/>
</dbReference>
<dbReference type="AlphaFoldDB" id="A0A9P6U191"/>
<dbReference type="Gene3D" id="1.20.1280.50">
    <property type="match status" value="1"/>
</dbReference>
<keyword evidence="4" id="KW-1185">Reference proteome</keyword>
<name>A0A9P6U191_9FUNG</name>
<organism evidence="3 4">
    <name type="scientific">Mortierella polycephala</name>
    <dbReference type="NCBI Taxonomy" id="41804"/>
    <lineage>
        <taxon>Eukaryota</taxon>
        <taxon>Fungi</taxon>
        <taxon>Fungi incertae sedis</taxon>
        <taxon>Mucoromycota</taxon>
        <taxon>Mortierellomycotina</taxon>
        <taxon>Mortierellomycetes</taxon>
        <taxon>Mortierellales</taxon>
        <taxon>Mortierellaceae</taxon>
        <taxon>Mortierella</taxon>
    </lineage>
</organism>
<reference evidence="3" key="1">
    <citation type="journal article" date="2020" name="Fungal Divers.">
        <title>Resolving the Mortierellaceae phylogeny through synthesis of multi-gene phylogenetics and phylogenomics.</title>
        <authorList>
            <person name="Vandepol N."/>
            <person name="Liber J."/>
            <person name="Desiro A."/>
            <person name="Na H."/>
            <person name="Kennedy M."/>
            <person name="Barry K."/>
            <person name="Grigoriev I.V."/>
            <person name="Miller A.N."/>
            <person name="O'Donnell K."/>
            <person name="Stajich J.E."/>
            <person name="Bonito G."/>
        </authorList>
    </citation>
    <scope>NUCLEOTIDE SEQUENCE</scope>
    <source>
        <strain evidence="3">KOD948</strain>
    </source>
</reference>
<dbReference type="OrthoDB" id="550575at2759"/>
<feature type="compositionally biased region" description="Low complexity" evidence="1">
    <location>
        <begin position="596"/>
        <end position="636"/>
    </location>
</feature>
<dbReference type="EMBL" id="JAAAJA010000379">
    <property type="protein sequence ID" value="KAG0254870.1"/>
    <property type="molecule type" value="Genomic_DNA"/>
</dbReference>
<feature type="region of interest" description="Disordered" evidence="1">
    <location>
        <begin position="586"/>
        <end position="637"/>
    </location>
</feature>
<evidence type="ECO:0000313" key="3">
    <source>
        <dbReference type="EMBL" id="KAG0254870.1"/>
    </source>
</evidence>
<proteinExistence type="predicted"/>
<dbReference type="SMART" id="SM00367">
    <property type="entry name" value="LRR_CC"/>
    <property type="match status" value="4"/>
</dbReference>
<feature type="domain" description="F-box" evidence="2">
    <location>
        <begin position="24"/>
        <end position="58"/>
    </location>
</feature>
<feature type="region of interest" description="Disordered" evidence="1">
    <location>
        <begin position="315"/>
        <end position="334"/>
    </location>
</feature>
<dbReference type="InterPro" id="IPR006553">
    <property type="entry name" value="Leu-rich_rpt_Cys-con_subtyp"/>
</dbReference>
<dbReference type="GO" id="GO:0019005">
    <property type="term" value="C:SCF ubiquitin ligase complex"/>
    <property type="evidence" value="ECO:0007669"/>
    <property type="project" value="TreeGrafter"/>
</dbReference>
<dbReference type="PANTHER" id="PTHR13318">
    <property type="entry name" value="PARTNER OF PAIRED, ISOFORM B-RELATED"/>
    <property type="match status" value="1"/>
</dbReference>
<dbReference type="Proteomes" id="UP000726737">
    <property type="component" value="Unassembled WGS sequence"/>
</dbReference>
<dbReference type="InterPro" id="IPR032675">
    <property type="entry name" value="LRR_dom_sf"/>
</dbReference>
<dbReference type="Gene3D" id="3.80.10.10">
    <property type="entry name" value="Ribonuclease Inhibitor"/>
    <property type="match status" value="2"/>
</dbReference>
<evidence type="ECO:0000256" key="1">
    <source>
        <dbReference type="SAM" id="MobiDB-lite"/>
    </source>
</evidence>
<comment type="caution">
    <text evidence="3">The sequence shown here is derived from an EMBL/GenBank/DDBJ whole genome shotgun (WGS) entry which is preliminary data.</text>
</comment>
<dbReference type="InterPro" id="IPR036047">
    <property type="entry name" value="F-box-like_dom_sf"/>
</dbReference>
<dbReference type="GO" id="GO:0031146">
    <property type="term" value="P:SCF-dependent proteasomal ubiquitin-dependent protein catabolic process"/>
    <property type="evidence" value="ECO:0007669"/>
    <property type="project" value="TreeGrafter"/>
</dbReference>
<sequence>MGIAIDFAIGTHSAPRPENAVLIPELAFQIQQYLQPRDLATASLVSKAWQEAWVPFLYYAVRYRQLHSHYLLHNHQHLHFAQFNGPTGVQESLLYHSSHHDLLSLQQYIPPFLNLEKYGHWIKALEDHLFQIQTCSNMSLTQLDISKTVMSLERLDDLLSALPKLKVFKFEVMNKNDTIATGTRSRSTSVGSISRGYMQQHQPSLLLKKPKRISLEGQESEVVRVIAKRLSRQLERLELVFAVTGQVELAAFQELFVQCKSTLKSLELTRAEVYQPTTDSGRAGNTLAYQGQITALLASLLEVAVSSTSMGSESIQDAASSSSSSSPSSAMSSSTSSSSISSAYSSPESSICSLDTCPPVLESLSFYSCLIPSRESEALLRHAPGLRELRLHDCKLVERTIVQSILTHTPLLETLSLSSVPSLCAIGLQELFQITECPRTSNAIASTGASRVSATTGQIGLRLKNVRLAYLRQLDNTTMETLAIHQGPSLEKLSLQWCPHVTDDGIFPIFQSCEKLQDLNLCLSKPTLDIFKELTDPMGETGTEKKPWACAKTLERLGIGGQMFVDRLRTSNEHLHPQLYHHLSPNPHHIRNGSVNQIGSGFNFNQGGNNNNNNNNNGSVSSSTSPSSSSSGSIINDPYSVAHHQGYPMYHLRRYHRFSDPFKELQAQLETLPRLTHLGITAKGIEHFIKKGFGPNVKIQSLALLNQQGRMWSADEIRELLGHMPYLRRLQCEKNTILASPVGTPRDVALQKWQAEMAKVLWERGVELVQSSSSSLCH</sequence>
<dbReference type="InterPro" id="IPR001810">
    <property type="entry name" value="F-box_dom"/>
</dbReference>
<accession>A0A9P6U191</accession>
<gene>
    <name evidence="3" type="ORF">BG011_005464</name>
</gene>
<dbReference type="Pfam" id="PF12937">
    <property type="entry name" value="F-box-like"/>
    <property type="match status" value="1"/>
</dbReference>
<evidence type="ECO:0000259" key="2">
    <source>
        <dbReference type="Pfam" id="PF12937"/>
    </source>
</evidence>
<evidence type="ECO:0000313" key="4">
    <source>
        <dbReference type="Proteomes" id="UP000726737"/>
    </source>
</evidence>
<dbReference type="SUPFAM" id="SSF81383">
    <property type="entry name" value="F-box domain"/>
    <property type="match status" value="1"/>
</dbReference>
<dbReference type="PANTHER" id="PTHR13318:SF95">
    <property type="entry name" value="F-BOX PROTEIN YLR352W"/>
    <property type="match status" value="1"/>
</dbReference>